<dbReference type="InParanoid" id="D2VW00"/>
<dbReference type="KEGG" id="ngr:NAEGRDRAFT_73199"/>
<evidence type="ECO:0000313" key="3">
    <source>
        <dbReference type="Proteomes" id="UP000006671"/>
    </source>
</evidence>
<accession>D2VW00</accession>
<dbReference type="RefSeq" id="XP_002671673.1">
    <property type="nucleotide sequence ID" value="XM_002671627.1"/>
</dbReference>
<evidence type="ECO:0000313" key="2">
    <source>
        <dbReference type="EMBL" id="EFC38929.1"/>
    </source>
</evidence>
<name>D2VW00_NAEGR</name>
<dbReference type="AlphaFoldDB" id="D2VW00"/>
<evidence type="ECO:0000256" key="1">
    <source>
        <dbReference type="SAM" id="MobiDB-lite"/>
    </source>
</evidence>
<gene>
    <name evidence="2" type="ORF">NAEGRDRAFT_73199</name>
</gene>
<organism evidence="3">
    <name type="scientific">Naegleria gruberi</name>
    <name type="common">Amoeba</name>
    <dbReference type="NCBI Taxonomy" id="5762"/>
    <lineage>
        <taxon>Eukaryota</taxon>
        <taxon>Discoba</taxon>
        <taxon>Heterolobosea</taxon>
        <taxon>Tetramitia</taxon>
        <taxon>Eutetramitia</taxon>
        <taxon>Vahlkampfiidae</taxon>
        <taxon>Naegleria</taxon>
    </lineage>
</organism>
<reference evidence="2 3" key="1">
    <citation type="journal article" date="2010" name="Cell">
        <title>The genome of Naegleria gruberi illuminates early eukaryotic versatility.</title>
        <authorList>
            <person name="Fritz-Laylin L.K."/>
            <person name="Prochnik S.E."/>
            <person name="Ginger M.L."/>
            <person name="Dacks J.B."/>
            <person name="Carpenter M.L."/>
            <person name="Field M.C."/>
            <person name="Kuo A."/>
            <person name="Paredez A."/>
            <person name="Chapman J."/>
            <person name="Pham J."/>
            <person name="Shu S."/>
            <person name="Neupane R."/>
            <person name="Cipriano M."/>
            <person name="Mancuso J."/>
            <person name="Tu H."/>
            <person name="Salamov A."/>
            <person name="Lindquist E."/>
            <person name="Shapiro H."/>
            <person name="Lucas S."/>
            <person name="Grigoriev I.V."/>
            <person name="Cande W.Z."/>
            <person name="Fulton C."/>
            <person name="Rokhsar D.S."/>
            <person name="Dawson S.C."/>
        </authorList>
    </citation>
    <scope>NUCLEOTIDE SEQUENCE [LARGE SCALE GENOMIC DNA]</scope>
    <source>
        <strain evidence="2 3">NEG-M</strain>
    </source>
</reference>
<protein>
    <submittedName>
        <fullName evidence="2">Predicted protein</fullName>
    </submittedName>
</protein>
<proteinExistence type="predicted"/>
<keyword evidence="3" id="KW-1185">Reference proteome</keyword>
<feature type="region of interest" description="Disordered" evidence="1">
    <location>
        <begin position="345"/>
        <end position="374"/>
    </location>
</feature>
<dbReference type="GeneID" id="8850783"/>
<sequence>MTMGSHLVADLNSVDFYARKAELEIALLSLDHSTEFYWAAACHYIYLHYVSDGDNYKAGYYLAKVNYYFNSQKEKPSPNKYFHLLEFHSSVVASRFNEEANTFQSLMKGMSSMFYHYSNRKIEDTLLPGTWEYCMNTKLCQQNYILFKQVSEFIFKNLAHFKLHTMKTLTDCHSEGFFKSQRLLALFVAEGYTILFMKQIPEISYSVLEEACLKVTLLTENEVFPFVLLAAIYIIVEAAQFHLEACKQIERGLKPRKATVFTSAGKVITFDYFSILEKDLRALHVLGQRYRRVSASHSDLMLEISQILERNNNVDMSPPVFSSSKFTPPLQSIPQQDEVLARQLEEQHNVSKSEDTESFLSDQSLGPWEELFKD</sequence>
<dbReference type="VEuPathDB" id="AmoebaDB:NAEGRDRAFT_73199"/>
<feature type="compositionally biased region" description="Basic and acidic residues" evidence="1">
    <location>
        <begin position="345"/>
        <end position="355"/>
    </location>
</feature>
<dbReference type="EMBL" id="GG738903">
    <property type="protein sequence ID" value="EFC38929.1"/>
    <property type="molecule type" value="Genomic_DNA"/>
</dbReference>
<dbReference type="Proteomes" id="UP000006671">
    <property type="component" value="Unassembled WGS sequence"/>
</dbReference>